<dbReference type="GO" id="GO:0003743">
    <property type="term" value="F:translation initiation factor activity"/>
    <property type="evidence" value="ECO:0007669"/>
    <property type="project" value="UniProtKB-KW"/>
</dbReference>
<dbReference type="InterPro" id="IPR050318">
    <property type="entry name" value="DENR/SUI1_TIF"/>
</dbReference>
<gene>
    <name evidence="5" type="ORF">H9N25_21350</name>
</gene>
<keyword evidence="6" id="KW-1185">Reference proteome</keyword>
<name>A0ABX6TG23_9SPHI</name>
<dbReference type="InterPro" id="IPR036877">
    <property type="entry name" value="SUI1_dom_sf"/>
</dbReference>
<dbReference type="InterPro" id="IPR005872">
    <property type="entry name" value="SUI1_arc_bac"/>
</dbReference>
<dbReference type="Gene3D" id="3.30.780.10">
    <property type="entry name" value="SUI1-like domain"/>
    <property type="match status" value="1"/>
</dbReference>
<evidence type="ECO:0000256" key="1">
    <source>
        <dbReference type="ARBA" id="ARBA00005422"/>
    </source>
</evidence>
<reference evidence="5 6" key="1">
    <citation type="submission" date="2020-09" db="EMBL/GenBank/DDBJ databases">
        <title>Pedobacter sp. SW-16 isolated from soil near Yeocheon.</title>
        <authorList>
            <person name="Im H.S."/>
            <person name="Joung Y."/>
            <person name="Lee S.-S."/>
        </authorList>
    </citation>
    <scope>NUCLEOTIDE SEQUENCE [LARGE SCALE GENOMIC DNA]</scope>
    <source>
        <strain evidence="5 6">SW-16</strain>
    </source>
</reference>
<keyword evidence="2" id="KW-0810">Translation regulation</keyword>
<comment type="similarity">
    <text evidence="1">Belongs to the SUI1 family.</text>
</comment>
<keyword evidence="5" id="KW-0396">Initiation factor</keyword>
<dbReference type="RefSeq" id="WP_190327168.1">
    <property type="nucleotide sequence ID" value="NZ_CP061171.1"/>
</dbReference>
<dbReference type="EMBL" id="CP061171">
    <property type="protein sequence ID" value="QNR84421.1"/>
    <property type="molecule type" value="Genomic_DNA"/>
</dbReference>
<dbReference type="InterPro" id="IPR001950">
    <property type="entry name" value="SUI1"/>
</dbReference>
<dbReference type="CDD" id="cd11567">
    <property type="entry name" value="YciH_like"/>
    <property type="match status" value="1"/>
</dbReference>
<dbReference type="PROSITE" id="PS50296">
    <property type="entry name" value="SUI1"/>
    <property type="match status" value="1"/>
</dbReference>
<keyword evidence="3" id="KW-0648">Protein biosynthesis</keyword>
<dbReference type="Pfam" id="PF01253">
    <property type="entry name" value="SUI1"/>
    <property type="match status" value="1"/>
</dbReference>
<organism evidence="5 6">
    <name type="scientific">Pedobacter riviphilus</name>
    <dbReference type="NCBI Taxonomy" id="2766984"/>
    <lineage>
        <taxon>Bacteria</taxon>
        <taxon>Pseudomonadati</taxon>
        <taxon>Bacteroidota</taxon>
        <taxon>Sphingobacteriia</taxon>
        <taxon>Sphingobacteriales</taxon>
        <taxon>Sphingobacteriaceae</taxon>
        <taxon>Pedobacter</taxon>
    </lineage>
</organism>
<proteinExistence type="inferred from homology"/>
<accession>A0ABX6TG23</accession>
<dbReference type="SUPFAM" id="SSF55159">
    <property type="entry name" value="eIF1-like"/>
    <property type="match status" value="1"/>
</dbReference>
<feature type="domain" description="SUI1" evidence="4">
    <location>
        <begin position="42"/>
        <end position="108"/>
    </location>
</feature>
<sequence>MKPKKNSLSDLGGIMYSTNPEFEYEEEVDNTVTSPNNQQDLRVMLDKKNRGGKAVTLITGFKGRTEDLEVLGKMLKTKCGVGGSVKDGEIMIQGDVRDKVMGILQKDGYKVKKAGDSIIWLNYN</sequence>
<protein>
    <submittedName>
        <fullName evidence="5">Translation initiation factor</fullName>
    </submittedName>
</protein>
<dbReference type="Proteomes" id="UP000516439">
    <property type="component" value="Chromosome"/>
</dbReference>
<dbReference type="PANTHER" id="PTHR12789">
    <property type="entry name" value="DENSITY-REGULATED PROTEIN HOMOLOG"/>
    <property type="match status" value="1"/>
</dbReference>
<evidence type="ECO:0000256" key="2">
    <source>
        <dbReference type="ARBA" id="ARBA00022845"/>
    </source>
</evidence>
<dbReference type="PIRSF" id="PIRSF037511">
    <property type="entry name" value="Transl_init_SUI1_pro"/>
    <property type="match status" value="1"/>
</dbReference>
<dbReference type="PANTHER" id="PTHR12789:SF0">
    <property type="entry name" value="DENSITY-REGULATED PROTEIN"/>
    <property type="match status" value="1"/>
</dbReference>
<evidence type="ECO:0000313" key="5">
    <source>
        <dbReference type="EMBL" id="QNR84421.1"/>
    </source>
</evidence>
<evidence type="ECO:0000256" key="3">
    <source>
        <dbReference type="ARBA" id="ARBA00022917"/>
    </source>
</evidence>
<evidence type="ECO:0000259" key="4">
    <source>
        <dbReference type="PROSITE" id="PS50296"/>
    </source>
</evidence>
<evidence type="ECO:0000313" key="6">
    <source>
        <dbReference type="Proteomes" id="UP000516439"/>
    </source>
</evidence>